<feature type="region of interest" description="Disordered" evidence="1">
    <location>
        <begin position="15"/>
        <end position="41"/>
    </location>
</feature>
<reference evidence="2" key="1">
    <citation type="journal article" date="2022" name="Int. J. Mol. Sci.">
        <title>Draft Genome of Tanacetum Coccineum: Genomic Comparison of Closely Related Tanacetum-Family Plants.</title>
        <authorList>
            <person name="Yamashiro T."/>
            <person name="Shiraishi A."/>
            <person name="Nakayama K."/>
            <person name="Satake H."/>
        </authorList>
    </citation>
    <scope>NUCLEOTIDE SEQUENCE</scope>
</reference>
<accession>A0ABQ5DV71</accession>
<reference evidence="2" key="2">
    <citation type="submission" date="2022-01" db="EMBL/GenBank/DDBJ databases">
        <authorList>
            <person name="Yamashiro T."/>
            <person name="Shiraishi A."/>
            <person name="Satake H."/>
            <person name="Nakayama K."/>
        </authorList>
    </citation>
    <scope>NUCLEOTIDE SEQUENCE</scope>
</reference>
<keyword evidence="3" id="KW-1185">Reference proteome</keyword>
<protein>
    <submittedName>
        <fullName evidence="2">Uncharacterized protein</fullName>
    </submittedName>
</protein>
<proteinExistence type="predicted"/>
<feature type="compositionally biased region" description="Low complexity" evidence="1">
    <location>
        <begin position="19"/>
        <end position="30"/>
    </location>
</feature>
<evidence type="ECO:0000313" key="2">
    <source>
        <dbReference type="EMBL" id="GJT43086.1"/>
    </source>
</evidence>
<evidence type="ECO:0000313" key="3">
    <source>
        <dbReference type="Proteomes" id="UP001151760"/>
    </source>
</evidence>
<feature type="region of interest" description="Disordered" evidence="1">
    <location>
        <begin position="127"/>
        <end position="152"/>
    </location>
</feature>
<sequence>MLSDADSVRKCQSVIAEVNSNTTPNSTNMSHRGGEIDQDAEQDQVKSSLLKAEFLKMNDMRTYLNLSAGLMEFKSDDIKPMSSVHISSVLALQRQMASAENTLGPKDYEILFQLLFDEYFNPPPRAVSPDPVTVAAPRAVDPADSPSSTTID</sequence>
<organism evidence="2 3">
    <name type="scientific">Tanacetum coccineum</name>
    <dbReference type="NCBI Taxonomy" id="301880"/>
    <lineage>
        <taxon>Eukaryota</taxon>
        <taxon>Viridiplantae</taxon>
        <taxon>Streptophyta</taxon>
        <taxon>Embryophyta</taxon>
        <taxon>Tracheophyta</taxon>
        <taxon>Spermatophyta</taxon>
        <taxon>Magnoliopsida</taxon>
        <taxon>eudicotyledons</taxon>
        <taxon>Gunneridae</taxon>
        <taxon>Pentapetalae</taxon>
        <taxon>asterids</taxon>
        <taxon>campanulids</taxon>
        <taxon>Asterales</taxon>
        <taxon>Asteraceae</taxon>
        <taxon>Asteroideae</taxon>
        <taxon>Anthemideae</taxon>
        <taxon>Anthemidinae</taxon>
        <taxon>Tanacetum</taxon>
    </lineage>
</organism>
<dbReference type="Proteomes" id="UP001151760">
    <property type="component" value="Unassembled WGS sequence"/>
</dbReference>
<evidence type="ECO:0000256" key="1">
    <source>
        <dbReference type="SAM" id="MobiDB-lite"/>
    </source>
</evidence>
<gene>
    <name evidence="2" type="ORF">Tco_0951801</name>
</gene>
<dbReference type="EMBL" id="BQNB010015699">
    <property type="protein sequence ID" value="GJT43086.1"/>
    <property type="molecule type" value="Genomic_DNA"/>
</dbReference>
<name>A0ABQ5DV71_9ASTR</name>
<comment type="caution">
    <text evidence="2">The sequence shown here is derived from an EMBL/GenBank/DDBJ whole genome shotgun (WGS) entry which is preliminary data.</text>
</comment>